<keyword evidence="5" id="KW-0479">Metal-binding</keyword>
<proteinExistence type="predicted"/>
<keyword evidence="5" id="KW-0408">Iron</keyword>
<dbReference type="PANTHER" id="PTHR30013:SF5">
    <property type="entry name" value="HYDROGENASE SMALL SUBUNIT"/>
    <property type="match status" value="1"/>
</dbReference>
<comment type="catalytic activity">
    <reaction evidence="6">
        <text>H2 + A = AH2</text>
        <dbReference type="Rhea" id="RHEA:12116"/>
        <dbReference type="ChEBI" id="CHEBI:13193"/>
        <dbReference type="ChEBI" id="CHEBI:17499"/>
        <dbReference type="ChEBI" id="CHEBI:18276"/>
        <dbReference type="EC" id="1.12.99.6"/>
    </reaction>
</comment>
<evidence type="ECO:0000313" key="9">
    <source>
        <dbReference type="Proteomes" id="UP000013047"/>
    </source>
</evidence>
<reference evidence="8 9" key="1">
    <citation type="submission" date="2012-09" db="EMBL/GenBank/DDBJ databases">
        <title>Draft Genome Sequences of 6 Strains from Genus Thauera.</title>
        <authorList>
            <person name="Liu B."/>
            <person name="Shapleigh J.P."/>
            <person name="Frostegard A.H."/>
        </authorList>
    </citation>
    <scope>NUCLEOTIDE SEQUENCE [LARGE SCALE GENOMIC DNA]</scope>
    <source>
        <strain evidence="8 9">B4P</strain>
    </source>
</reference>
<organism evidence="8 9">
    <name type="scientific">Thauera phenylacetica B4P</name>
    <dbReference type="NCBI Taxonomy" id="1234382"/>
    <lineage>
        <taxon>Bacteria</taxon>
        <taxon>Pseudomonadati</taxon>
        <taxon>Pseudomonadota</taxon>
        <taxon>Betaproteobacteria</taxon>
        <taxon>Rhodocyclales</taxon>
        <taxon>Zoogloeaceae</taxon>
        <taxon>Thauera</taxon>
    </lineage>
</organism>
<comment type="cofactor">
    <cofactor evidence="1">
        <name>[3Fe-4S] cluster</name>
        <dbReference type="ChEBI" id="CHEBI:21137"/>
    </cofactor>
</comment>
<dbReference type="GO" id="GO:0009375">
    <property type="term" value="C:ferredoxin hydrogenase complex"/>
    <property type="evidence" value="ECO:0007669"/>
    <property type="project" value="InterPro"/>
</dbReference>
<evidence type="ECO:0000313" key="8">
    <source>
        <dbReference type="EMBL" id="ENO89702.1"/>
    </source>
</evidence>
<evidence type="ECO:0000256" key="6">
    <source>
        <dbReference type="ARBA" id="ARBA00048757"/>
    </source>
</evidence>
<dbReference type="Proteomes" id="UP000013047">
    <property type="component" value="Unassembled WGS sequence"/>
</dbReference>
<dbReference type="InterPro" id="IPR006137">
    <property type="entry name" value="NADH_UbQ_OxRdtase-like_20kDa"/>
</dbReference>
<gene>
    <name evidence="8" type="ORF">C667_23394</name>
</gene>
<keyword evidence="5" id="KW-0003">3Fe-4S</keyword>
<protein>
    <recommendedName>
        <fullName evidence="3">hydrogenase (acceptor)</fullName>
        <ecNumber evidence="3">1.12.99.6</ecNumber>
    </recommendedName>
</protein>
<evidence type="ECO:0000256" key="3">
    <source>
        <dbReference type="ARBA" id="ARBA00012082"/>
    </source>
</evidence>
<feature type="non-terminal residue" evidence="8">
    <location>
        <position position="112"/>
    </location>
</feature>
<dbReference type="GO" id="GO:0044569">
    <property type="term" value="C:[Ni-Fe] hydrogenase complex"/>
    <property type="evidence" value="ECO:0007669"/>
    <property type="project" value="TreeGrafter"/>
</dbReference>
<dbReference type="GO" id="GO:0009055">
    <property type="term" value="F:electron transfer activity"/>
    <property type="evidence" value="ECO:0007669"/>
    <property type="project" value="TreeGrafter"/>
</dbReference>
<keyword evidence="4" id="KW-0560">Oxidoreductase</keyword>
<name>N6Z550_9RHOO</name>
<evidence type="ECO:0000256" key="4">
    <source>
        <dbReference type="ARBA" id="ARBA00023002"/>
    </source>
</evidence>
<feature type="domain" description="NADH:ubiquinone oxidoreductase-like 20kDa subunit" evidence="7">
    <location>
        <begin position="11"/>
        <end position="112"/>
    </location>
</feature>
<dbReference type="Pfam" id="PF01058">
    <property type="entry name" value="Oxidored_q6"/>
    <property type="match status" value="1"/>
</dbReference>
<dbReference type="EC" id="1.12.99.6" evidence="3"/>
<comment type="subunit">
    <text evidence="2">Heterodimer of a large and a small subunit.</text>
</comment>
<dbReference type="GO" id="GO:0009061">
    <property type="term" value="P:anaerobic respiration"/>
    <property type="evidence" value="ECO:0007669"/>
    <property type="project" value="TreeGrafter"/>
</dbReference>
<accession>N6Z550</accession>
<sequence>MNLLWLQSGGCGGCSMSLLCHDAGDVTGTLRAGGIELLWHPSLSEQTGAEALELLEACAEGRHALDILCIEGALLRGPAGSGRFHMLAGTGRPMIDWARRLAARAGHVVAVG</sequence>
<dbReference type="EMBL" id="AMXF01000460">
    <property type="protein sequence ID" value="ENO89702.1"/>
    <property type="molecule type" value="Genomic_DNA"/>
</dbReference>
<evidence type="ECO:0000256" key="5">
    <source>
        <dbReference type="ARBA" id="ARBA00023291"/>
    </source>
</evidence>
<keyword evidence="9" id="KW-1185">Reference proteome</keyword>
<dbReference type="GO" id="GO:0051538">
    <property type="term" value="F:3 iron, 4 sulfur cluster binding"/>
    <property type="evidence" value="ECO:0007669"/>
    <property type="project" value="UniProtKB-KW"/>
</dbReference>
<dbReference type="InterPro" id="IPR001821">
    <property type="entry name" value="NiFe_hydrogenase_ssu"/>
</dbReference>
<dbReference type="AlphaFoldDB" id="N6Z550"/>
<dbReference type="Gene3D" id="3.40.50.700">
    <property type="entry name" value="NADH:ubiquinone oxidoreductase-like, 20kDa subunit"/>
    <property type="match status" value="1"/>
</dbReference>
<dbReference type="GO" id="GO:0016020">
    <property type="term" value="C:membrane"/>
    <property type="evidence" value="ECO:0007669"/>
    <property type="project" value="TreeGrafter"/>
</dbReference>
<dbReference type="InterPro" id="IPR037024">
    <property type="entry name" value="NiFe_Hase_small_N_sf"/>
</dbReference>
<evidence type="ECO:0000256" key="2">
    <source>
        <dbReference type="ARBA" id="ARBA00011771"/>
    </source>
</evidence>
<dbReference type="SUPFAM" id="SSF56770">
    <property type="entry name" value="HydA/Nqo6-like"/>
    <property type="match status" value="1"/>
</dbReference>
<comment type="caution">
    <text evidence="8">The sequence shown here is derived from an EMBL/GenBank/DDBJ whole genome shotgun (WGS) entry which is preliminary data.</text>
</comment>
<evidence type="ECO:0000256" key="1">
    <source>
        <dbReference type="ARBA" id="ARBA00001927"/>
    </source>
</evidence>
<dbReference type="GO" id="GO:0008901">
    <property type="term" value="F:ferredoxin hydrogenase activity"/>
    <property type="evidence" value="ECO:0007669"/>
    <property type="project" value="InterPro"/>
</dbReference>
<evidence type="ECO:0000259" key="7">
    <source>
        <dbReference type="Pfam" id="PF01058"/>
    </source>
</evidence>
<dbReference type="GO" id="GO:0033748">
    <property type="term" value="F:hydrogenase (acceptor) activity"/>
    <property type="evidence" value="ECO:0007669"/>
    <property type="project" value="UniProtKB-EC"/>
</dbReference>
<keyword evidence="5" id="KW-0411">Iron-sulfur</keyword>
<dbReference type="PANTHER" id="PTHR30013">
    <property type="entry name" value="NIFE / NIFESE HYDROGENASE SMALL SUBUNIT FAMILY MEMBER"/>
    <property type="match status" value="1"/>
</dbReference>